<protein>
    <submittedName>
        <fullName evidence="3">Arylamine N-acetyltransferase</fullName>
    </submittedName>
</protein>
<reference evidence="3 4" key="1">
    <citation type="submission" date="2023-09" db="EMBL/GenBank/DDBJ databases">
        <title>Buttiauxella selenatireducens sp. nov., isolated from the rhizosphere of Cardamine hupingshanesis.</title>
        <authorList>
            <person name="Zhang S."/>
            <person name="Xu Z."/>
            <person name="Wang H."/>
            <person name="Guo Y."/>
        </authorList>
    </citation>
    <scope>NUCLEOTIDE SEQUENCE [LARGE SCALE GENOMIC DNA]</scope>
    <source>
        <strain evidence="3 4">R73</strain>
    </source>
</reference>
<proteinExistence type="inferred from homology"/>
<evidence type="ECO:0000256" key="1">
    <source>
        <dbReference type="ARBA" id="ARBA00006547"/>
    </source>
</evidence>
<evidence type="ECO:0000256" key="2">
    <source>
        <dbReference type="RuleBase" id="RU003452"/>
    </source>
</evidence>
<dbReference type="SUPFAM" id="SSF54001">
    <property type="entry name" value="Cysteine proteinases"/>
    <property type="match status" value="1"/>
</dbReference>
<dbReference type="InterPro" id="IPR038765">
    <property type="entry name" value="Papain-like_cys_pep_sf"/>
</dbReference>
<comment type="similarity">
    <text evidence="1 2">Belongs to the arylamine N-acetyltransferase family.</text>
</comment>
<accession>A0ABY9S4F1</accession>
<gene>
    <name evidence="3" type="ORF">RHD99_12905</name>
</gene>
<evidence type="ECO:0000313" key="4">
    <source>
        <dbReference type="Proteomes" id="UP001246690"/>
    </source>
</evidence>
<dbReference type="Gene3D" id="2.40.128.150">
    <property type="entry name" value="Cysteine proteinases"/>
    <property type="match status" value="1"/>
</dbReference>
<dbReference type="RefSeq" id="WP_309874289.1">
    <property type="nucleotide sequence ID" value="NZ_CP133838.1"/>
</dbReference>
<evidence type="ECO:0000313" key="3">
    <source>
        <dbReference type="EMBL" id="WMY72389.1"/>
    </source>
</evidence>
<dbReference type="Pfam" id="PF00797">
    <property type="entry name" value="Acetyltransf_2"/>
    <property type="match status" value="1"/>
</dbReference>
<dbReference type="InterPro" id="IPR001447">
    <property type="entry name" value="Arylamine_N-AcTrfase"/>
</dbReference>
<name>A0ABY9S4F1_9ENTR</name>
<dbReference type="Proteomes" id="UP001246690">
    <property type="component" value="Chromosome"/>
</dbReference>
<keyword evidence="4" id="KW-1185">Reference proteome</keyword>
<dbReference type="PANTHER" id="PTHR11786:SF0">
    <property type="entry name" value="ARYLAMINE N-ACETYLTRANSFERASE 4-RELATED"/>
    <property type="match status" value="1"/>
</dbReference>
<dbReference type="Gene3D" id="3.30.2140.10">
    <property type="entry name" value="Arylamine N-acetyltransferase"/>
    <property type="match status" value="1"/>
</dbReference>
<sequence length="266" mass="30614">MAFDLQAYFTRIAFQGEAKPNLETLQRIHLLHTCAIPFENIDVLLRREIRLDIDAVFQKLVVAGRGGYCYEQNALLRAALEHIGFVVEDLGARVLIAQPAEMPPRTHRLLLITLNQQRYLADVGFGGKTLTSALRLERDVVQNTDFGDYRLTQIDDDYLLSIQQQDEWLPLYRFDLQPQYASDFEVANHYVSTWPQSHFYHHLMMCLKKADGTTLTQNDWQFNDGQPRTIDDAAELYQLLQDKFGLSVNDPRYGFSLAEFAAINLP</sequence>
<dbReference type="PRINTS" id="PR01543">
    <property type="entry name" value="ANATRNSFRASE"/>
</dbReference>
<organism evidence="3 4">
    <name type="scientific">Buttiauxella selenatireducens</name>
    <dbReference type="NCBI Taxonomy" id="3073902"/>
    <lineage>
        <taxon>Bacteria</taxon>
        <taxon>Pseudomonadati</taxon>
        <taxon>Pseudomonadota</taxon>
        <taxon>Gammaproteobacteria</taxon>
        <taxon>Enterobacterales</taxon>
        <taxon>Enterobacteriaceae</taxon>
        <taxon>Buttiauxella</taxon>
    </lineage>
</organism>
<dbReference type="EMBL" id="CP133838">
    <property type="protein sequence ID" value="WMY72389.1"/>
    <property type="molecule type" value="Genomic_DNA"/>
</dbReference>
<dbReference type="PANTHER" id="PTHR11786">
    <property type="entry name" value="N-HYDROXYARYLAMINE O-ACETYLTRANSFERASE"/>
    <property type="match status" value="1"/>
</dbReference>